<evidence type="ECO:0000313" key="2">
    <source>
        <dbReference type="EMBL" id="BAQ15738.1"/>
    </source>
</evidence>
<keyword evidence="1" id="KW-0472">Membrane</keyword>
<protein>
    <submittedName>
        <fullName evidence="2">Uncharacterized protein</fullName>
    </submittedName>
</protein>
<proteinExistence type="predicted"/>
<feature type="transmembrane region" description="Helical" evidence="1">
    <location>
        <begin position="12"/>
        <end position="31"/>
    </location>
</feature>
<name>A0A0A8JY64_9HYPH</name>
<keyword evidence="3" id="KW-1185">Reference proteome</keyword>
<keyword evidence="1" id="KW-1133">Transmembrane helix</keyword>
<accession>A0A0A8JY64</accession>
<dbReference type="AlphaFoldDB" id="A0A0A8JY64"/>
<gene>
    <name evidence="2" type="ORF">GL4_0268</name>
</gene>
<dbReference type="KEGG" id="mcg:GL4_0268"/>
<evidence type="ECO:0000313" key="3">
    <source>
        <dbReference type="Proteomes" id="UP000031643"/>
    </source>
</evidence>
<dbReference type="Proteomes" id="UP000031643">
    <property type="component" value="Chromosome"/>
</dbReference>
<keyword evidence="1" id="KW-0812">Transmembrane</keyword>
<dbReference type="RefSeq" id="WP_156137343.1">
    <property type="nucleotide sequence ID" value="NZ_AP014648.1"/>
</dbReference>
<dbReference type="EMBL" id="AP014648">
    <property type="protein sequence ID" value="BAQ15738.1"/>
    <property type="molecule type" value="Genomic_DNA"/>
</dbReference>
<sequence>MPLSFGAFGKAVAIFVVAAFILWLIFTYMFASEEAAVEAEQIGALPAAALT</sequence>
<dbReference type="HOGENOM" id="CLU_3100666_0_0_5"/>
<evidence type="ECO:0000256" key="1">
    <source>
        <dbReference type="SAM" id="Phobius"/>
    </source>
</evidence>
<organism evidence="2 3">
    <name type="scientific">Methyloceanibacter caenitepidi</name>
    <dbReference type="NCBI Taxonomy" id="1384459"/>
    <lineage>
        <taxon>Bacteria</taxon>
        <taxon>Pseudomonadati</taxon>
        <taxon>Pseudomonadota</taxon>
        <taxon>Alphaproteobacteria</taxon>
        <taxon>Hyphomicrobiales</taxon>
        <taxon>Hyphomicrobiaceae</taxon>
        <taxon>Methyloceanibacter</taxon>
    </lineage>
</organism>
<reference evidence="2 3" key="1">
    <citation type="submission" date="2014-09" db="EMBL/GenBank/DDBJ databases">
        <title>Genome sequencing of Methyloceanibacter caenitepidi Gela4.</title>
        <authorList>
            <person name="Takeuchi M."/>
            <person name="Susumu S."/>
            <person name="Kamagata Y."/>
            <person name="Oshima K."/>
            <person name="Hattori M."/>
            <person name="Iwasaki W."/>
        </authorList>
    </citation>
    <scope>NUCLEOTIDE SEQUENCE [LARGE SCALE GENOMIC DNA]</scope>
    <source>
        <strain evidence="2 3">Gela4</strain>
    </source>
</reference>